<evidence type="ECO:0000256" key="5">
    <source>
        <dbReference type="ARBA" id="ARBA00023157"/>
    </source>
</evidence>
<comment type="subcellular location">
    <subcellularLocation>
        <location evidence="1">Secreted</location>
    </subcellularLocation>
</comment>
<keyword evidence="11" id="KW-1185">Reference proteome</keyword>
<feature type="compositionally biased region" description="Basic and acidic residues" evidence="7">
    <location>
        <begin position="95"/>
        <end position="106"/>
    </location>
</feature>
<keyword evidence="5" id="KW-1015">Disulfide bond</keyword>
<accession>A0A9P0HP71</accession>
<evidence type="ECO:0000313" key="11">
    <source>
        <dbReference type="Proteomes" id="UP001152798"/>
    </source>
</evidence>
<evidence type="ECO:0000256" key="1">
    <source>
        <dbReference type="ARBA" id="ARBA00004613"/>
    </source>
</evidence>
<reference evidence="10" key="1">
    <citation type="submission" date="2022-01" db="EMBL/GenBank/DDBJ databases">
        <authorList>
            <person name="King R."/>
        </authorList>
    </citation>
    <scope>NUCLEOTIDE SEQUENCE</scope>
</reference>
<organism evidence="10 11">
    <name type="scientific">Nezara viridula</name>
    <name type="common">Southern green stink bug</name>
    <name type="synonym">Cimex viridulus</name>
    <dbReference type="NCBI Taxonomy" id="85310"/>
    <lineage>
        <taxon>Eukaryota</taxon>
        <taxon>Metazoa</taxon>
        <taxon>Ecdysozoa</taxon>
        <taxon>Arthropoda</taxon>
        <taxon>Hexapoda</taxon>
        <taxon>Insecta</taxon>
        <taxon>Pterygota</taxon>
        <taxon>Neoptera</taxon>
        <taxon>Paraneoptera</taxon>
        <taxon>Hemiptera</taxon>
        <taxon>Heteroptera</taxon>
        <taxon>Panheteroptera</taxon>
        <taxon>Pentatomomorpha</taxon>
        <taxon>Pentatomoidea</taxon>
        <taxon>Pentatomidae</taxon>
        <taxon>Pentatominae</taxon>
        <taxon>Nezara</taxon>
    </lineage>
</organism>
<evidence type="ECO:0000256" key="3">
    <source>
        <dbReference type="ARBA" id="ARBA00022514"/>
    </source>
</evidence>
<dbReference type="PANTHER" id="PTHR15151">
    <property type="entry name" value="PROTEIN EIGER"/>
    <property type="match status" value="1"/>
</dbReference>
<dbReference type="PANTHER" id="PTHR15151:SF24">
    <property type="entry name" value="A PROLIFERATION-INDUCING LIGAND-LIKE PROTEIN-RELATED"/>
    <property type="match status" value="1"/>
</dbReference>
<keyword evidence="3" id="KW-0202">Cytokine</keyword>
<gene>
    <name evidence="10" type="ORF">NEZAVI_LOCUS13833</name>
</gene>
<evidence type="ECO:0000256" key="2">
    <source>
        <dbReference type="ARBA" id="ARBA00008670"/>
    </source>
</evidence>
<name>A0A9P0HP71_NEZVI</name>
<keyword evidence="4" id="KW-0964">Secreted</keyword>
<proteinExistence type="inferred from homology"/>
<comment type="similarity">
    <text evidence="2">Belongs to the tumor necrosis factor family.</text>
</comment>
<dbReference type="PROSITE" id="PS50049">
    <property type="entry name" value="THD_2"/>
    <property type="match status" value="1"/>
</dbReference>
<evidence type="ECO:0000256" key="6">
    <source>
        <dbReference type="ARBA" id="ARBA00023180"/>
    </source>
</evidence>
<dbReference type="Pfam" id="PF00229">
    <property type="entry name" value="TNF"/>
    <property type="match status" value="1"/>
</dbReference>
<dbReference type="GO" id="GO:0006955">
    <property type="term" value="P:immune response"/>
    <property type="evidence" value="ECO:0007669"/>
    <property type="project" value="InterPro"/>
</dbReference>
<keyword evidence="6" id="KW-0325">Glycoprotein</keyword>
<dbReference type="EMBL" id="OV725082">
    <property type="protein sequence ID" value="CAH1405676.1"/>
    <property type="molecule type" value="Genomic_DNA"/>
</dbReference>
<feature type="region of interest" description="Disordered" evidence="7">
    <location>
        <begin position="72"/>
        <end position="117"/>
    </location>
</feature>
<protein>
    <recommendedName>
        <fullName evidence="9">THD domain-containing protein</fullName>
    </recommendedName>
</protein>
<evidence type="ECO:0000313" key="10">
    <source>
        <dbReference type="EMBL" id="CAH1405676.1"/>
    </source>
</evidence>
<dbReference type="InterPro" id="IPR008983">
    <property type="entry name" value="Tumour_necrosis_fac-like_dom"/>
</dbReference>
<dbReference type="GO" id="GO:0005164">
    <property type="term" value="F:tumor necrosis factor receptor binding"/>
    <property type="evidence" value="ECO:0007669"/>
    <property type="project" value="InterPro"/>
</dbReference>
<dbReference type="OrthoDB" id="6159739at2759"/>
<dbReference type="Proteomes" id="UP001152798">
    <property type="component" value="Chromosome 6"/>
</dbReference>
<evidence type="ECO:0000259" key="9">
    <source>
        <dbReference type="PROSITE" id="PS50049"/>
    </source>
</evidence>
<dbReference type="Gene3D" id="2.60.120.40">
    <property type="match status" value="1"/>
</dbReference>
<dbReference type="GO" id="GO:0016020">
    <property type="term" value="C:membrane"/>
    <property type="evidence" value="ECO:0007669"/>
    <property type="project" value="InterPro"/>
</dbReference>
<keyword evidence="8" id="KW-0472">Membrane</keyword>
<dbReference type="InterPro" id="IPR051748">
    <property type="entry name" value="TNF_Ligand_Superfamily"/>
</dbReference>
<feature type="domain" description="THD" evidence="9">
    <location>
        <begin position="174"/>
        <end position="336"/>
    </location>
</feature>
<sequence length="349" mass="40322">MEGRDKQVILYFVVALAASLGLGLAIAYLEVKRNQEIIAMQKEILELRNGLQECLTKMENVTQKVQEQLKSFDGVGLGPDGDDYYYDDYDDDEKDSQSKDDDDKRESKKTKREIPYSPLLGQPYNLIIKQSYKTIPNKTDPEVKAHIIVHTDQQGYEYAPETHKQAGRMLKTVDAIHFQGNTERFSRHRHHGGRSGCTYDANHRMCHVRGIFKDWAPSLWSGIDVHSTFKMKDGEVSLEKSPGIYYFYSQIFYADNHDLSGYRVYVNGEPVFQCMITNLHHEDWIPGRITYKKNSCYTGGLLYLDVGDHVSIKEIDNLERYSMFEPYKSYFGLFKVFDVPSSENAEIKR</sequence>
<feature type="transmembrane region" description="Helical" evidence="8">
    <location>
        <begin position="9"/>
        <end position="29"/>
    </location>
</feature>
<dbReference type="InterPro" id="IPR006052">
    <property type="entry name" value="TNF_dom"/>
</dbReference>
<evidence type="ECO:0000256" key="7">
    <source>
        <dbReference type="SAM" id="MobiDB-lite"/>
    </source>
</evidence>
<dbReference type="AlphaFoldDB" id="A0A9P0HP71"/>
<dbReference type="GO" id="GO:0005615">
    <property type="term" value="C:extracellular space"/>
    <property type="evidence" value="ECO:0007669"/>
    <property type="project" value="UniProtKB-KW"/>
</dbReference>
<dbReference type="GO" id="GO:0005125">
    <property type="term" value="F:cytokine activity"/>
    <property type="evidence" value="ECO:0007669"/>
    <property type="project" value="UniProtKB-KW"/>
</dbReference>
<keyword evidence="8" id="KW-0812">Transmembrane</keyword>
<evidence type="ECO:0000256" key="8">
    <source>
        <dbReference type="SAM" id="Phobius"/>
    </source>
</evidence>
<keyword evidence="8" id="KW-1133">Transmembrane helix</keyword>
<feature type="compositionally biased region" description="Acidic residues" evidence="7">
    <location>
        <begin position="80"/>
        <end position="94"/>
    </location>
</feature>
<dbReference type="SUPFAM" id="SSF49842">
    <property type="entry name" value="TNF-like"/>
    <property type="match status" value="1"/>
</dbReference>
<evidence type="ECO:0000256" key="4">
    <source>
        <dbReference type="ARBA" id="ARBA00022525"/>
    </source>
</evidence>